<evidence type="ECO:0000259" key="4">
    <source>
        <dbReference type="PROSITE" id="PS50975"/>
    </source>
</evidence>
<name>A0A2P4UJE2_9ACTN</name>
<evidence type="ECO:0000256" key="1">
    <source>
        <dbReference type="ARBA" id="ARBA00022679"/>
    </source>
</evidence>
<dbReference type="PANTHER" id="PTHR43877">
    <property type="entry name" value="AMINOALKYLPHOSPHONATE N-ACETYLTRANSFERASE-RELATED-RELATED"/>
    <property type="match status" value="1"/>
</dbReference>
<dbReference type="AlphaFoldDB" id="A0A2P4UJE2"/>
<keyword evidence="1 6" id="KW-0808">Transferase</keyword>
<dbReference type="Proteomes" id="UP000242367">
    <property type="component" value="Unassembled WGS sequence"/>
</dbReference>
<proteinExistence type="predicted"/>
<dbReference type="Pfam" id="PF00583">
    <property type="entry name" value="Acetyltransf_1"/>
    <property type="match status" value="1"/>
</dbReference>
<evidence type="ECO:0000256" key="2">
    <source>
        <dbReference type="ARBA" id="ARBA00023315"/>
    </source>
</evidence>
<keyword evidence="7" id="KW-1185">Reference proteome</keyword>
<protein>
    <submittedName>
        <fullName evidence="6">Acetyltransferase (GNAT) family protein</fullName>
    </submittedName>
</protein>
<dbReference type="GO" id="GO:0016747">
    <property type="term" value="F:acyltransferase activity, transferring groups other than amino-acyl groups"/>
    <property type="evidence" value="ECO:0007669"/>
    <property type="project" value="InterPro"/>
</dbReference>
<organism evidence="6 7">
    <name type="scientific">Actinomadura rubteroloni</name>
    <dbReference type="NCBI Taxonomy" id="1926885"/>
    <lineage>
        <taxon>Bacteria</taxon>
        <taxon>Bacillati</taxon>
        <taxon>Actinomycetota</taxon>
        <taxon>Actinomycetes</taxon>
        <taxon>Streptosporangiales</taxon>
        <taxon>Thermomonosporaceae</taxon>
        <taxon>Actinomadura</taxon>
    </lineage>
</organism>
<dbReference type="RefSeq" id="WP_103564218.1">
    <property type="nucleotide sequence ID" value="NZ_MTBP01000002.1"/>
</dbReference>
<comment type="caution">
    <text evidence="6">The sequence shown here is derived from an EMBL/GenBank/DDBJ whole genome shotgun (WGS) entry which is preliminary data.</text>
</comment>
<evidence type="ECO:0000313" key="7">
    <source>
        <dbReference type="Proteomes" id="UP000242367"/>
    </source>
</evidence>
<sequence>MRVRAARPDEAEALSALVLRSKAHWGYDAAFLAACRDELRLRPGDVAARRAVVAERDGTVAGVATLDGDPPDGELGLLFVEPRALRTGVGRLLYRHVLAEAGRQGFARVTVRSDPHAAGFYRAMGAEPAAPDAGLPVFTAWPVPPEPAWARAWAAGGPDVRVGNVAAFNGQFCRVPQRPDHYSCMVMFCGPMPAGLVLPERVDDWWLRATAAALGWDDVPALTHVAGGRVVPWGRTSGTPEVMAAIRHYESKRHAHALFTALAPEHPGIVVPARRPVRSRRALARELAGGPLVLKAEYGVGGSGTRVVTPGGRLPRRVAGLLVEDHVAKDDRFPDPTFDAFIDGAGTVHPVGTGLMDVAGTAYRGVTVGRVPGGVATTAETFGVHVGRVLAEDGYRGWYDVDFVTARTGRLAPTEINLRLTGPAVAFHLKATFDRLRGGDHLVRTLDRVPLGARLPPPALRRHVERLTRTCADAGAVLVVTIPTAAFDPVPYLGVALAARTPEALDQATQAVRDANRALGAMFRDLDVSRRGAGRTRTRRARPPRA</sequence>
<keyword evidence="3" id="KW-0067">ATP-binding</keyword>
<evidence type="ECO:0000256" key="3">
    <source>
        <dbReference type="PROSITE-ProRule" id="PRU00409"/>
    </source>
</evidence>
<keyword evidence="2" id="KW-0012">Acyltransferase</keyword>
<dbReference type="SUPFAM" id="SSF55729">
    <property type="entry name" value="Acyl-CoA N-acyltransferases (Nat)"/>
    <property type="match status" value="1"/>
</dbReference>
<dbReference type="PROSITE" id="PS51186">
    <property type="entry name" value="GNAT"/>
    <property type="match status" value="1"/>
</dbReference>
<accession>A0A2P4UJE2</accession>
<feature type="domain" description="N-acetyltransferase" evidence="5">
    <location>
        <begin position="1"/>
        <end position="144"/>
    </location>
</feature>
<dbReference type="PANTHER" id="PTHR43877:SF1">
    <property type="entry name" value="ACETYLTRANSFERASE"/>
    <property type="match status" value="1"/>
</dbReference>
<dbReference type="InterPro" id="IPR000182">
    <property type="entry name" value="GNAT_dom"/>
</dbReference>
<dbReference type="SUPFAM" id="SSF56059">
    <property type="entry name" value="Glutathione synthetase ATP-binding domain-like"/>
    <property type="match status" value="1"/>
</dbReference>
<evidence type="ECO:0000259" key="5">
    <source>
        <dbReference type="PROSITE" id="PS51186"/>
    </source>
</evidence>
<dbReference type="InterPro" id="IPR050832">
    <property type="entry name" value="Bact_Acetyltransf"/>
</dbReference>
<evidence type="ECO:0000313" key="6">
    <source>
        <dbReference type="EMBL" id="POM25185.1"/>
    </source>
</evidence>
<keyword evidence="3" id="KW-0547">Nucleotide-binding</keyword>
<reference evidence="6 7" key="1">
    <citation type="journal article" date="2017" name="Chemistry">
        <title>Isolation, Biosynthesis and Chemical Modifications of Rubterolones A-F: Rare Tropolone Alkaloids from Actinomadura sp. 5-2.</title>
        <authorList>
            <person name="Guo H."/>
            <person name="Benndorf R."/>
            <person name="Leichnitz D."/>
            <person name="Klassen J.L."/>
            <person name="Vollmers J."/>
            <person name="Gorls H."/>
            <person name="Steinacker M."/>
            <person name="Weigel C."/>
            <person name="Dahse H.M."/>
            <person name="Kaster A.K."/>
            <person name="de Beer Z.W."/>
            <person name="Poulsen M."/>
            <person name="Beemelmanns C."/>
        </authorList>
    </citation>
    <scope>NUCLEOTIDE SEQUENCE [LARGE SCALE GENOMIC DNA]</scope>
    <source>
        <strain evidence="6 7">5-2</strain>
    </source>
</reference>
<dbReference type="GO" id="GO:0046872">
    <property type="term" value="F:metal ion binding"/>
    <property type="evidence" value="ECO:0007669"/>
    <property type="project" value="InterPro"/>
</dbReference>
<dbReference type="EMBL" id="MTBP01000002">
    <property type="protein sequence ID" value="POM25185.1"/>
    <property type="molecule type" value="Genomic_DNA"/>
</dbReference>
<dbReference type="CDD" id="cd04301">
    <property type="entry name" value="NAT_SF"/>
    <property type="match status" value="1"/>
</dbReference>
<feature type="domain" description="ATP-grasp" evidence="4">
    <location>
        <begin position="261"/>
        <end position="447"/>
    </location>
</feature>
<dbReference type="GO" id="GO:0005524">
    <property type="term" value="F:ATP binding"/>
    <property type="evidence" value="ECO:0007669"/>
    <property type="project" value="UniProtKB-UniRule"/>
</dbReference>
<gene>
    <name evidence="6" type="ORF">BTM25_38280</name>
</gene>
<dbReference type="Gene3D" id="3.40.630.30">
    <property type="match status" value="1"/>
</dbReference>
<dbReference type="InterPro" id="IPR016181">
    <property type="entry name" value="Acyl_CoA_acyltransferase"/>
</dbReference>
<dbReference type="PROSITE" id="PS50975">
    <property type="entry name" value="ATP_GRASP"/>
    <property type="match status" value="1"/>
</dbReference>
<dbReference type="InterPro" id="IPR011761">
    <property type="entry name" value="ATP-grasp"/>
</dbReference>